<evidence type="ECO:0000313" key="2">
    <source>
        <dbReference type="Proteomes" id="UP001205906"/>
    </source>
</evidence>
<reference evidence="1 2" key="1">
    <citation type="submission" date="2022-06" db="EMBL/GenBank/DDBJ databases">
        <title>Mesorhizobium sp. strain RP14 Genome sequencing and assembly.</title>
        <authorList>
            <person name="Kim I."/>
        </authorList>
    </citation>
    <scope>NUCLEOTIDE SEQUENCE [LARGE SCALE GENOMIC DNA]</scope>
    <source>
        <strain evidence="2">RP14(2022)</strain>
    </source>
</reference>
<keyword evidence="2" id="KW-1185">Reference proteome</keyword>
<dbReference type="Proteomes" id="UP001205906">
    <property type="component" value="Unassembled WGS sequence"/>
</dbReference>
<comment type="caution">
    <text evidence="1">The sequence shown here is derived from an EMBL/GenBank/DDBJ whole genome shotgun (WGS) entry which is preliminary data.</text>
</comment>
<accession>A0ABT1C2K0</accession>
<name>A0ABT1C2K0_9HYPH</name>
<organism evidence="1 2">
    <name type="scientific">Mesorhizobium liriopis</name>
    <dbReference type="NCBI Taxonomy" id="2953882"/>
    <lineage>
        <taxon>Bacteria</taxon>
        <taxon>Pseudomonadati</taxon>
        <taxon>Pseudomonadota</taxon>
        <taxon>Alphaproteobacteria</taxon>
        <taxon>Hyphomicrobiales</taxon>
        <taxon>Phyllobacteriaceae</taxon>
        <taxon>Mesorhizobium</taxon>
    </lineage>
</organism>
<dbReference type="SUPFAM" id="SSF51445">
    <property type="entry name" value="(Trans)glycosidases"/>
    <property type="match status" value="1"/>
</dbReference>
<dbReference type="EMBL" id="JAMXQS010000002">
    <property type="protein sequence ID" value="MCO6049053.1"/>
    <property type="molecule type" value="Genomic_DNA"/>
</dbReference>
<dbReference type="InterPro" id="IPR017853">
    <property type="entry name" value="GH"/>
</dbReference>
<proteinExistence type="predicted"/>
<protein>
    <submittedName>
        <fullName evidence="1">Beta-glucosidase</fullName>
    </submittedName>
</protein>
<dbReference type="RefSeq" id="WP_252816412.1">
    <property type="nucleotide sequence ID" value="NZ_JAMXQS010000002.1"/>
</dbReference>
<gene>
    <name evidence="1" type="ORF">NGM99_04510</name>
</gene>
<evidence type="ECO:0000313" key="1">
    <source>
        <dbReference type="EMBL" id="MCO6049053.1"/>
    </source>
</evidence>
<dbReference type="Gene3D" id="3.20.20.80">
    <property type="entry name" value="Glycosidases"/>
    <property type="match status" value="1"/>
</dbReference>
<sequence length="383" mass="42320">MFDSFFLGGFECSTQRRHDNKRLDLTRSSGHEQHAAQDYAALSGLGLKGARDGLRWYLIEQRPGVYDWSSFLPLLRAAHQSGVRVAWDLCHYGWPDDIDIWRPEFVQRFARFAGQAARLVEQETGEPPIFCPVNEISFWSWAGGNQAAMNPNARGRGQELKRQLVRASLAAIDAVRQETPRARILHAEPAIHVDGGAGSRKVRKSAEAYRVSQFEALDMIAGTQAPELGGRPDCLDVVGVNFYPHNQWYLGGSTIPMGHHAYRPLAAILAEVFARYGRPILITETGAEGSARPAWLHYVVGEVIAARSAGVPVEGICLYPVLDTEGWVDHRICPVGLFSSCDAQGARTVYMPLLEEIEYARSKIITRALMKPPFSVAGPIAGL</sequence>